<evidence type="ECO:0000313" key="13">
    <source>
        <dbReference type="Proteomes" id="UP001303902"/>
    </source>
</evidence>
<evidence type="ECO:0000256" key="6">
    <source>
        <dbReference type="ARBA" id="ARBA00023125"/>
    </source>
</evidence>
<keyword evidence="5" id="KW-0229">DNA integration</keyword>
<keyword evidence="7" id="KW-0233">DNA recombination</keyword>
<proteinExistence type="predicted"/>
<evidence type="ECO:0000256" key="8">
    <source>
        <dbReference type="ARBA" id="ARBA00023306"/>
    </source>
</evidence>
<evidence type="ECO:0000256" key="1">
    <source>
        <dbReference type="ARBA" id="ARBA00004496"/>
    </source>
</evidence>
<feature type="domain" description="Core-binding (CB)" evidence="11">
    <location>
        <begin position="1"/>
        <end position="82"/>
    </location>
</feature>
<dbReference type="InterPro" id="IPR050090">
    <property type="entry name" value="Tyrosine_recombinase_XerCD"/>
</dbReference>
<dbReference type="InterPro" id="IPR013762">
    <property type="entry name" value="Integrase-like_cat_sf"/>
</dbReference>
<reference evidence="12 13" key="1">
    <citation type="submission" date="2023-06" db="EMBL/GenBank/DDBJ databases">
        <title>Sporosarcina sp. nov., isolated from Korean tranditional fermented seafood 'Jeotgal'.</title>
        <authorList>
            <person name="Yang A.I."/>
            <person name="Shin N.-R."/>
        </authorList>
    </citation>
    <scope>NUCLEOTIDE SEQUENCE [LARGE SCALE GENOMIC DNA]</scope>
    <source>
        <strain evidence="12 13">T2O-4</strain>
    </source>
</reference>
<dbReference type="SUPFAM" id="SSF56349">
    <property type="entry name" value="DNA breaking-rejoining enzymes"/>
    <property type="match status" value="1"/>
</dbReference>
<evidence type="ECO:0000256" key="3">
    <source>
        <dbReference type="ARBA" id="ARBA00022618"/>
    </source>
</evidence>
<dbReference type="Gene3D" id="1.10.150.130">
    <property type="match status" value="1"/>
</dbReference>
<dbReference type="Gene3D" id="1.10.443.10">
    <property type="entry name" value="Intergrase catalytic core"/>
    <property type="match status" value="1"/>
</dbReference>
<evidence type="ECO:0000259" key="10">
    <source>
        <dbReference type="PROSITE" id="PS51898"/>
    </source>
</evidence>
<keyword evidence="3" id="KW-0132">Cell division</keyword>
<dbReference type="InterPro" id="IPR002104">
    <property type="entry name" value="Integrase_catalytic"/>
</dbReference>
<keyword evidence="6 9" id="KW-0238">DNA-binding</keyword>
<evidence type="ECO:0000256" key="5">
    <source>
        <dbReference type="ARBA" id="ARBA00022908"/>
    </source>
</evidence>
<dbReference type="PROSITE" id="PS51898">
    <property type="entry name" value="TYR_RECOMBINASE"/>
    <property type="match status" value="1"/>
</dbReference>
<dbReference type="Pfam" id="PF13495">
    <property type="entry name" value="Phage_int_SAM_4"/>
    <property type="match status" value="1"/>
</dbReference>
<dbReference type="PANTHER" id="PTHR30349">
    <property type="entry name" value="PHAGE INTEGRASE-RELATED"/>
    <property type="match status" value="1"/>
</dbReference>
<evidence type="ECO:0000313" key="12">
    <source>
        <dbReference type="EMBL" id="WOV88045.1"/>
    </source>
</evidence>
<dbReference type="RefSeq" id="WP_317968715.1">
    <property type="nucleotide sequence ID" value="NZ_CP129118.1"/>
</dbReference>
<dbReference type="InterPro" id="IPR011010">
    <property type="entry name" value="DNA_brk_join_enz"/>
</dbReference>
<dbReference type="PANTHER" id="PTHR30349:SF77">
    <property type="entry name" value="TYROSINE RECOMBINASE XERC"/>
    <property type="match status" value="1"/>
</dbReference>
<evidence type="ECO:0000256" key="7">
    <source>
        <dbReference type="ARBA" id="ARBA00023172"/>
    </source>
</evidence>
<keyword evidence="13" id="KW-1185">Reference proteome</keyword>
<evidence type="ECO:0000256" key="9">
    <source>
        <dbReference type="PROSITE-ProRule" id="PRU01248"/>
    </source>
</evidence>
<sequence>MDIETIIKQFLFDHQFRMEPGTLKLFKTALRQFQLYSGKPFEEITKSDIRSWLNYLSTEKGYKPSTLNTKLAALINFYRYCIEEDFITQNPTNNINYVYEEEKLPQYLSMEQLAQLREFLKGRIQERAIMEVLYATGARISELIAMKKTEINWSERYIVIPEGKRKVGRIVLFTIECAEHLKAYLDSRSDDSPSVFLLFNSDGTLPKNSNMLAEWFRYYSKRLEFKVTPHTLRHTLAAHLARKGMPLVYIQALMGHESFHTTRIYAKLHDHARKEMYDEWM</sequence>
<dbReference type="InterPro" id="IPR004107">
    <property type="entry name" value="Integrase_SAM-like_N"/>
</dbReference>
<dbReference type="PROSITE" id="PS51900">
    <property type="entry name" value="CB"/>
    <property type="match status" value="1"/>
</dbReference>
<protein>
    <submittedName>
        <fullName evidence="12">Tyrosine-type recombinase/integrase</fullName>
    </submittedName>
</protein>
<dbReference type="Proteomes" id="UP001303902">
    <property type="component" value="Chromosome"/>
</dbReference>
<dbReference type="CDD" id="cd00397">
    <property type="entry name" value="DNA_BRE_C"/>
    <property type="match status" value="1"/>
</dbReference>
<accession>A0ABZ0L648</accession>
<dbReference type="InterPro" id="IPR010998">
    <property type="entry name" value="Integrase_recombinase_N"/>
</dbReference>
<keyword evidence="8" id="KW-0131">Cell cycle</keyword>
<evidence type="ECO:0000259" key="11">
    <source>
        <dbReference type="PROSITE" id="PS51900"/>
    </source>
</evidence>
<comment type="subcellular location">
    <subcellularLocation>
        <location evidence="1">Cytoplasm</location>
    </subcellularLocation>
</comment>
<evidence type="ECO:0000256" key="4">
    <source>
        <dbReference type="ARBA" id="ARBA00022829"/>
    </source>
</evidence>
<evidence type="ECO:0000256" key="2">
    <source>
        <dbReference type="ARBA" id="ARBA00022490"/>
    </source>
</evidence>
<dbReference type="Pfam" id="PF00589">
    <property type="entry name" value="Phage_integrase"/>
    <property type="match status" value="1"/>
</dbReference>
<feature type="domain" description="Tyr recombinase" evidence="10">
    <location>
        <begin position="103"/>
        <end position="278"/>
    </location>
</feature>
<dbReference type="EMBL" id="CP129118">
    <property type="protein sequence ID" value="WOV88045.1"/>
    <property type="molecule type" value="Genomic_DNA"/>
</dbReference>
<dbReference type="InterPro" id="IPR044068">
    <property type="entry name" value="CB"/>
</dbReference>
<keyword evidence="4" id="KW-0159">Chromosome partition</keyword>
<organism evidence="12 13">
    <name type="scientific">Sporosarcina oncorhynchi</name>
    <dbReference type="NCBI Taxonomy" id="3056444"/>
    <lineage>
        <taxon>Bacteria</taxon>
        <taxon>Bacillati</taxon>
        <taxon>Bacillota</taxon>
        <taxon>Bacilli</taxon>
        <taxon>Bacillales</taxon>
        <taxon>Caryophanaceae</taxon>
        <taxon>Sporosarcina</taxon>
    </lineage>
</organism>
<gene>
    <name evidence="12" type="ORF">QWT69_02680</name>
</gene>
<name>A0ABZ0L648_9BACL</name>
<keyword evidence="2" id="KW-0963">Cytoplasm</keyword>